<dbReference type="InterPro" id="IPR045185">
    <property type="entry name" value="PUB22/23/24-like"/>
</dbReference>
<comment type="catalytic activity">
    <reaction evidence="2">
        <text>S-ubiquitinyl-[E2 ubiquitin-conjugating enzyme]-L-cysteine + [acceptor protein]-L-lysine = [E2 ubiquitin-conjugating enzyme]-L-cysteine + N(6)-ubiquitinyl-[acceptor protein]-L-lysine.</text>
        <dbReference type="EC" id="2.3.2.27"/>
    </reaction>
</comment>
<dbReference type="EMBL" id="JAUIZM010000011">
    <property type="protein sequence ID" value="KAK1354526.1"/>
    <property type="molecule type" value="Genomic_DNA"/>
</dbReference>
<evidence type="ECO:0000313" key="4">
    <source>
        <dbReference type="EMBL" id="KAK1354526.1"/>
    </source>
</evidence>
<reference evidence="4" key="1">
    <citation type="submission" date="2023-02" db="EMBL/GenBank/DDBJ databases">
        <title>Genome of toxic invasive species Heracleum sosnowskyi carries increased number of genes despite the absence of recent whole-genome duplications.</title>
        <authorList>
            <person name="Schelkunov M."/>
            <person name="Shtratnikova V."/>
            <person name="Makarenko M."/>
            <person name="Klepikova A."/>
            <person name="Omelchenko D."/>
            <person name="Novikova G."/>
            <person name="Obukhova E."/>
            <person name="Bogdanov V."/>
            <person name="Penin A."/>
            <person name="Logacheva M."/>
        </authorList>
    </citation>
    <scope>NUCLEOTIDE SEQUENCE</scope>
    <source>
        <strain evidence="4">Hsosn_3</strain>
        <tissue evidence="4">Leaf</tissue>
    </source>
</reference>
<dbReference type="Pfam" id="PF25598">
    <property type="entry name" value="ARM_PUB"/>
    <property type="match status" value="2"/>
</dbReference>
<accession>A0AAD8LZ19</accession>
<comment type="function">
    <text evidence="2">Functions as an E3 ubiquitin ligase.</text>
</comment>
<name>A0AAD8LZ19_9APIA</name>
<reference evidence="4" key="2">
    <citation type="submission" date="2023-05" db="EMBL/GenBank/DDBJ databases">
        <authorList>
            <person name="Schelkunov M.I."/>
        </authorList>
    </citation>
    <scope>NUCLEOTIDE SEQUENCE</scope>
    <source>
        <strain evidence="4">Hsosn_3</strain>
        <tissue evidence="4">Leaf</tissue>
    </source>
</reference>
<feature type="domain" description="U-box" evidence="3">
    <location>
        <begin position="13"/>
        <end position="167"/>
    </location>
</feature>
<proteinExistence type="predicted"/>
<dbReference type="PANTHER" id="PTHR22849:SF128">
    <property type="entry name" value="U-BOX DOMAIN-CONTAINING PROTEIN"/>
    <property type="match status" value="1"/>
</dbReference>
<keyword evidence="2" id="KW-0808">Transferase</keyword>
<sequence>MFLLTRTKRIGNACMAEAGSARAMVLLIVKCWKGNRNVGIEEEFRVLHLTWKPSLDNIEMVKENFELIESILWILQVDHKANNTYVVVKHFAILVLKTITEVASSSLLERFQNNFFYVIVKMLRDYCTMFEQATKTVVHVLLNVVPWGRNRIKIVEANVVFELIELELGHPAGIAIVSKKILRVSPVTDDRAVHLLTSIARHSATEEVLVEMLNVGDVAKLCMVIQADSEDNSKKKAREILKLHNNAWSNSPCIADYLFTKFAGN</sequence>
<dbReference type="AlphaFoldDB" id="A0AAD8LZ19"/>
<evidence type="ECO:0000259" key="3">
    <source>
        <dbReference type="Pfam" id="PF25598"/>
    </source>
</evidence>
<feature type="domain" description="U-box" evidence="3">
    <location>
        <begin position="170"/>
        <end position="261"/>
    </location>
</feature>
<organism evidence="4 5">
    <name type="scientific">Heracleum sosnowskyi</name>
    <dbReference type="NCBI Taxonomy" id="360622"/>
    <lineage>
        <taxon>Eukaryota</taxon>
        <taxon>Viridiplantae</taxon>
        <taxon>Streptophyta</taxon>
        <taxon>Embryophyta</taxon>
        <taxon>Tracheophyta</taxon>
        <taxon>Spermatophyta</taxon>
        <taxon>Magnoliopsida</taxon>
        <taxon>eudicotyledons</taxon>
        <taxon>Gunneridae</taxon>
        <taxon>Pentapetalae</taxon>
        <taxon>asterids</taxon>
        <taxon>campanulids</taxon>
        <taxon>Apiales</taxon>
        <taxon>Apiaceae</taxon>
        <taxon>Apioideae</taxon>
        <taxon>apioid superclade</taxon>
        <taxon>Tordylieae</taxon>
        <taxon>Tordyliinae</taxon>
        <taxon>Heracleum</taxon>
    </lineage>
</organism>
<keyword evidence="1 2" id="KW-0833">Ubl conjugation pathway</keyword>
<dbReference type="GO" id="GO:0061630">
    <property type="term" value="F:ubiquitin protein ligase activity"/>
    <property type="evidence" value="ECO:0007669"/>
    <property type="project" value="UniProtKB-UniRule"/>
</dbReference>
<evidence type="ECO:0000256" key="1">
    <source>
        <dbReference type="ARBA" id="ARBA00022786"/>
    </source>
</evidence>
<dbReference type="EC" id="2.3.2.27" evidence="2"/>
<gene>
    <name evidence="4" type="ORF">POM88_047782</name>
</gene>
<comment type="caution">
    <text evidence="4">The sequence shown here is derived from an EMBL/GenBank/DDBJ whole genome shotgun (WGS) entry which is preliminary data.</text>
</comment>
<dbReference type="PANTHER" id="PTHR22849">
    <property type="entry name" value="WDSAM1 PROTEIN"/>
    <property type="match status" value="1"/>
</dbReference>
<comment type="pathway">
    <text evidence="2">Protein modification; protein ubiquitination.</text>
</comment>
<dbReference type="Proteomes" id="UP001237642">
    <property type="component" value="Unassembled WGS sequence"/>
</dbReference>
<dbReference type="GO" id="GO:0016567">
    <property type="term" value="P:protein ubiquitination"/>
    <property type="evidence" value="ECO:0007669"/>
    <property type="project" value="UniProtKB-UniRule"/>
</dbReference>
<evidence type="ECO:0000256" key="2">
    <source>
        <dbReference type="RuleBase" id="RU369093"/>
    </source>
</evidence>
<keyword evidence="5" id="KW-1185">Reference proteome</keyword>
<evidence type="ECO:0000313" key="5">
    <source>
        <dbReference type="Proteomes" id="UP001237642"/>
    </source>
</evidence>
<dbReference type="InterPro" id="IPR058678">
    <property type="entry name" value="ARM_PUB"/>
</dbReference>
<protein>
    <recommendedName>
        <fullName evidence="2 3">U-box domain-containing protein</fullName>
        <ecNumber evidence="2">2.3.2.27</ecNumber>
    </recommendedName>
    <alternativeName>
        <fullName evidence="2">RING-type E3 ubiquitin transferase PUB</fullName>
    </alternativeName>
</protein>